<protein>
    <recommendedName>
        <fullName evidence="18">Phospholipid-transporting ATPase</fullName>
        <ecNumber evidence="18">7.6.2.1</ecNumber>
    </recommendedName>
</protein>
<keyword evidence="12" id="KW-0445">Lipid transport</keyword>
<proteinExistence type="inferred from homology"/>
<feature type="binding site" evidence="16">
    <location>
        <position position="395"/>
    </location>
    <ligand>
        <name>ATP</name>
        <dbReference type="ChEBI" id="CHEBI:30616"/>
    </ligand>
</feature>
<evidence type="ECO:0000256" key="13">
    <source>
        <dbReference type="ARBA" id="ARBA00023136"/>
    </source>
</evidence>
<evidence type="ECO:0000256" key="12">
    <source>
        <dbReference type="ARBA" id="ARBA00023055"/>
    </source>
</evidence>
<dbReference type="GO" id="GO:0005768">
    <property type="term" value="C:endosome"/>
    <property type="evidence" value="ECO:0007669"/>
    <property type="project" value="TreeGrafter"/>
</dbReference>
<comment type="subcellular location">
    <subcellularLocation>
        <location evidence="2">Endomembrane system</location>
        <topology evidence="2">Multi-pass membrane protein</topology>
    </subcellularLocation>
    <subcellularLocation>
        <location evidence="18">Membrane</location>
        <topology evidence="18">Multi-pass membrane protein</topology>
    </subcellularLocation>
</comment>
<gene>
    <name evidence="22" type="ORF">CL6EHI_049640</name>
</gene>
<feature type="transmembrane region" description="Helical" evidence="18">
    <location>
        <begin position="954"/>
        <end position="974"/>
    </location>
</feature>
<comment type="caution">
    <text evidence="22">The sequence shown here is derived from an EMBL/GenBank/DDBJ whole genome shotgun (WGS) entry which is preliminary data.</text>
</comment>
<evidence type="ECO:0000256" key="11">
    <source>
        <dbReference type="ARBA" id="ARBA00022989"/>
    </source>
</evidence>
<organism evidence="22 23">
    <name type="scientific">Entamoeba histolytica</name>
    <dbReference type="NCBI Taxonomy" id="5759"/>
    <lineage>
        <taxon>Eukaryota</taxon>
        <taxon>Amoebozoa</taxon>
        <taxon>Evosea</taxon>
        <taxon>Archamoebae</taxon>
        <taxon>Mastigamoebida</taxon>
        <taxon>Entamoebidae</taxon>
        <taxon>Entamoeba</taxon>
    </lineage>
</organism>
<dbReference type="SFLD" id="SFLDG00002">
    <property type="entry name" value="C1.7:_P-type_atpase_like"/>
    <property type="match status" value="1"/>
</dbReference>
<reference evidence="22 23" key="1">
    <citation type="submission" date="2016-05" db="EMBL/GenBank/DDBJ databases">
        <title>First whole genome sequencing of Entamoeba histolytica HM1:IMSS-clone-6.</title>
        <authorList>
            <person name="Mukherjee Avik.K."/>
            <person name="Izumyama S."/>
            <person name="Nakada-Tsukui K."/>
            <person name="Nozaki T."/>
        </authorList>
    </citation>
    <scope>NUCLEOTIDE SEQUENCE [LARGE SCALE GENOMIC DNA]</scope>
    <source>
        <strain evidence="22 23">HM1:IMSS clone 6</strain>
    </source>
</reference>
<dbReference type="InterPro" id="IPR023299">
    <property type="entry name" value="ATPase_P-typ_cyto_dom_N"/>
</dbReference>
<dbReference type="SFLD" id="SFLDF00027">
    <property type="entry name" value="p-type_atpase"/>
    <property type="match status" value="1"/>
</dbReference>
<keyword evidence="4" id="KW-0813">Transport</keyword>
<dbReference type="SUPFAM" id="SSF81660">
    <property type="entry name" value="Metal cation-transporting ATPase, ATP-binding domain N"/>
    <property type="match status" value="1"/>
</dbReference>
<keyword evidence="6 17" id="KW-0479">Metal-binding</keyword>
<dbReference type="OMA" id="XVYFIAT"/>
<dbReference type="PANTHER" id="PTHR24092">
    <property type="entry name" value="PROBABLE PHOSPHOLIPID-TRANSPORTING ATPASE"/>
    <property type="match status" value="1"/>
</dbReference>
<evidence type="ECO:0000256" key="5">
    <source>
        <dbReference type="ARBA" id="ARBA00022692"/>
    </source>
</evidence>
<sequence>MSKKEIEIPLVSSDEEDWVFPVDNRKWYEKIPALKWYKQFHKPRSVYRPEIKNVQKYTTNKVSNTRTTWYSFLPMSLFNQFKYFYNLYFLCNACSQLIPIFKVGMTFTYFAPLVFVVCLAICKDAIDEIRIALRDVKLNNEQFEELHNGEFIPVKAKDIQVGHILRLKKGQRVPADLVILQSSDEDGSCFIKTDQLDGETDWKFRRCIKEFQGLDLLSLENTIFCIDCEAPQNAIYSFTGRIRKENDTIPVSVDNTAWANTVLASEEIIGIVIYTGKETRSSMNRNGQRNVKWGRVDMALNSVSKVLFCIMLGLSILMVVPDLCRGIFSSFTIVVVVRFMILFSSIIPISIRVNLDISKLIYSMFISTDEKIEGAEVRNSSIPEELGQVQFLLSDKTGTLTKNEMSFKILSLGNQTYSVDSAEELKEELKEYIQNDSNNTILQKNSTSKLFECIKALALCHNVTPSISNEGERYYQASSPDEVALVKFTELVGITLKEKTYTTMKLDIEGKEKKYEILNMFPFSSSTKRMGVIVSSDEGIVLYMKGADSVMSKLIDNVEWLGEECGNLAKDGLRTLVFGKKVISKEDYEIFKKEFNAASSAMTDRDELITQSIAKIENNLKVLCITGVEDELQDDVQQSLEMLRHAGIRTWMLTGDKVETALCIAKSTRLIGVDQEVREFFANSVQEAEILMERYSITLENDGLIVDGSTLSLVLKEIPDKFIRFALQAKSVICCRCMPTQKAEIVLLVKKSGIRTCAIGDGGNDVSMIQAADVGLGIEGKEGKQASMAADFSLKQFSHITRLLLWHGRNSYIRSSDLALFIMHRGMIISIMQAIFSAIFNFAPVALFQGFLLMGYATYYTMLPVISLILDERVNEQKVMEFPDLYHQLQTKQRLSLSSLIAWVSLSILQAVIIMFLCMVLFKDTFLNIVSISFTALILIQLINVGFTIRRWNWIILGSEIFSIAIYFISFFVLKSYFDLSFVFSWQFWWKLVVIILLTSIPFIAKFFYQLIFPPKYMTVENRRCPVSFNYKCPKMTFFIKYIRYLSYLNPYTYCHKNEENKQMKRID</sequence>
<feature type="binding site" evidence="16">
    <location>
        <position position="654"/>
    </location>
    <ligand>
        <name>ATP</name>
        <dbReference type="ChEBI" id="CHEBI:30616"/>
    </ligand>
</feature>
<dbReference type="GO" id="GO:0000287">
    <property type="term" value="F:magnesium ion binding"/>
    <property type="evidence" value="ECO:0007669"/>
    <property type="project" value="UniProtKB-UniRule"/>
</dbReference>
<evidence type="ECO:0000256" key="1">
    <source>
        <dbReference type="ARBA" id="ARBA00001946"/>
    </source>
</evidence>
<evidence type="ECO:0000256" key="15">
    <source>
        <dbReference type="PIRSR" id="PIRSR606539-1"/>
    </source>
</evidence>
<dbReference type="InterPro" id="IPR006539">
    <property type="entry name" value="P-type_ATPase_IV"/>
</dbReference>
<comment type="similarity">
    <text evidence="3 18">Belongs to the cation transport ATPase (P-type) (TC 3.A.3) family. Type IV subfamily.</text>
</comment>
<feature type="domain" description="P-type ATPase A" evidence="19">
    <location>
        <begin position="141"/>
        <end position="280"/>
    </location>
</feature>
<evidence type="ECO:0000313" key="22">
    <source>
        <dbReference type="EMBL" id="GAT92251.1"/>
    </source>
</evidence>
<dbReference type="VEuPathDB" id="AmoebaDB:EHI_049640"/>
<dbReference type="EMBL" id="BDEQ01000001">
    <property type="protein sequence ID" value="GAT92251.1"/>
    <property type="molecule type" value="Genomic_DNA"/>
</dbReference>
<feature type="binding site" evidence="16">
    <location>
        <position position="396"/>
    </location>
    <ligand>
        <name>ATP</name>
        <dbReference type="ChEBI" id="CHEBI:30616"/>
    </ligand>
</feature>
<evidence type="ECO:0000256" key="6">
    <source>
        <dbReference type="ARBA" id="ARBA00022723"/>
    </source>
</evidence>
<dbReference type="GO" id="GO:0045332">
    <property type="term" value="P:phospholipid translocation"/>
    <property type="evidence" value="ECO:0007669"/>
    <property type="project" value="TreeGrafter"/>
</dbReference>
<feature type="binding site" evidence="16">
    <location>
        <position position="656"/>
    </location>
    <ligand>
        <name>ATP</name>
        <dbReference type="ChEBI" id="CHEBI:30616"/>
    </ligand>
</feature>
<dbReference type="Proteomes" id="UP000078387">
    <property type="component" value="Unassembled WGS sequence"/>
</dbReference>
<evidence type="ECO:0000256" key="3">
    <source>
        <dbReference type="ARBA" id="ARBA00008109"/>
    </source>
</evidence>
<feature type="binding site" evidence="16">
    <location>
        <position position="736"/>
    </location>
    <ligand>
        <name>ATP</name>
        <dbReference type="ChEBI" id="CHEBI:30616"/>
    </ligand>
</feature>
<dbReference type="NCBIfam" id="TIGR01494">
    <property type="entry name" value="ATPase_P-type"/>
    <property type="match status" value="2"/>
</dbReference>
<evidence type="ECO:0000256" key="16">
    <source>
        <dbReference type="PIRSR" id="PIRSR606539-2"/>
    </source>
</evidence>
<dbReference type="GO" id="GO:0006897">
    <property type="term" value="P:endocytosis"/>
    <property type="evidence" value="ECO:0007669"/>
    <property type="project" value="TreeGrafter"/>
</dbReference>
<evidence type="ECO:0000259" key="20">
    <source>
        <dbReference type="Pfam" id="PF16209"/>
    </source>
</evidence>
<dbReference type="FunFam" id="3.40.50.1000:FF:000009">
    <property type="entry name" value="Phospholipid-transporting ATPase"/>
    <property type="match status" value="1"/>
</dbReference>
<dbReference type="SUPFAM" id="SSF56784">
    <property type="entry name" value="HAD-like"/>
    <property type="match status" value="1"/>
</dbReference>
<feature type="domain" description="P-type ATPase C-terminal" evidence="21">
    <location>
        <begin position="788"/>
        <end position="1014"/>
    </location>
</feature>
<feature type="transmembrane region" description="Helical" evidence="18">
    <location>
        <begin position="928"/>
        <end position="947"/>
    </location>
</feature>
<dbReference type="VEuPathDB" id="AmoebaDB:KM1_041260"/>
<dbReference type="InterPro" id="IPR044492">
    <property type="entry name" value="P_typ_ATPase_HD_dom"/>
</dbReference>
<keyword evidence="11 18" id="KW-1133">Transmembrane helix</keyword>
<keyword evidence="7 16" id="KW-0547">Nucleotide-binding</keyword>
<evidence type="ECO:0000256" key="18">
    <source>
        <dbReference type="RuleBase" id="RU362033"/>
    </source>
</evidence>
<keyword evidence="5 18" id="KW-0812">Transmembrane</keyword>
<evidence type="ECO:0000256" key="17">
    <source>
        <dbReference type="PIRSR" id="PIRSR606539-3"/>
    </source>
</evidence>
<evidence type="ECO:0000256" key="14">
    <source>
        <dbReference type="ARBA" id="ARBA00034036"/>
    </source>
</evidence>
<feature type="transmembrane region" description="Helical" evidence="18">
    <location>
        <begin position="298"/>
        <end position="320"/>
    </location>
</feature>
<dbReference type="PANTHER" id="PTHR24092:SF5">
    <property type="entry name" value="PHOSPHOLIPID-TRANSPORTING ATPASE"/>
    <property type="match status" value="1"/>
</dbReference>
<dbReference type="FunFam" id="3.40.1110.10:FF:000097">
    <property type="entry name" value="Phospholipid-transporting ATPase"/>
    <property type="match status" value="1"/>
</dbReference>
<dbReference type="PROSITE" id="PS00154">
    <property type="entry name" value="ATPASE_E1_E2"/>
    <property type="match status" value="1"/>
</dbReference>
<feature type="transmembrane region" description="Helical" evidence="18">
    <location>
        <begin position="818"/>
        <end position="840"/>
    </location>
</feature>
<feature type="domain" description="P-type ATPase N-terminal" evidence="20">
    <location>
        <begin position="52"/>
        <end position="109"/>
    </location>
</feature>
<feature type="transmembrane region" description="Helical" evidence="18">
    <location>
        <begin position="326"/>
        <end position="351"/>
    </location>
</feature>
<feature type="active site" description="4-aspartylphosphate intermediate" evidence="15">
    <location>
        <position position="395"/>
    </location>
</feature>
<dbReference type="PRINTS" id="PR00119">
    <property type="entry name" value="CATATPASE"/>
</dbReference>
<feature type="transmembrane region" description="Helical" evidence="18">
    <location>
        <begin position="986"/>
        <end position="1009"/>
    </location>
</feature>
<feature type="binding site" evidence="16">
    <location>
        <position position="545"/>
    </location>
    <ligand>
        <name>ATP</name>
        <dbReference type="ChEBI" id="CHEBI:30616"/>
    </ligand>
</feature>
<dbReference type="Pfam" id="PF00122">
    <property type="entry name" value="E1-E2_ATPase"/>
    <property type="match status" value="1"/>
</dbReference>
<dbReference type="EC" id="7.6.2.1" evidence="18"/>
<evidence type="ECO:0000256" key="8">
    <source>
        <dbReference type="ARBA" id="ARBA00022840"/>
    </source>
</evidence>
<dbReference type="InterPro" id="IPR032631">
    <property type="entry name" value="P-type_ATPase_N"/>
</dbReference>
<feature type="binding site" evidence="17">
    <location>
        <position position="765"/>
    </location>
    <ligand>
        <name>Mg(2+)</name>
        <dbReference type="ChEBI" id="CHEBI:18420"/>
    </ligand>
</feature>
<dbReference type="GO" id="GO:0005524">
    <property type="term" value="F:ATP binding"/>
    <property type="evidence" value="ECO:0007669"/>
    <property type="project" value="UniProtKB-UniRule"/>
</dbReference>
<feature type="binding site" evidence="16">
    <location>
        <position position="574"/>
    </location>
    <ligand>
        <name>ATP</name>
        <dbReference type="ChEBI" id="CHEBI:30616"/>
    </ligand>
</feature>
<name>A0A5K1V8Q5_ENTHI</name>
<dbReference type="SUPFAM" id="SSF81665">
    <property type="entry name" value="Calcium ATPase, transmembrane domain M"/>
    <property type="match status" value="1"/>
</dbReference>
<feature type="binding site" evidence="17">
    <location>
        <position position="395"/>
    </location>
    <ligand>
        <name>Mg(2+)</name>
        <dbReference type="ChEBI" id="CHEBI:18420"/>
    </ligand>
</feature>
<dbReference type="AlphaFoldDB" id="A0A5K1V8Q5"/>
<accession>A0A5K1V8Q5</accession>
<dbReference type="InterPro" id="IPR023214">
    <property type="entry name" value="HAD_sf"/>
</dbReference>
<feature type="transmembrane region" description="Helical" evidence="18">
    <location>
        <begin position="900"/>
        <end position="922"/>
    </location>
</feature>
<dbReference type="Pfam" id="PF16209">
    <property type="entry name" value="PhoLip_ATPase_N"/>
    <property type="match status" value="1"/>
</dbReference>
<dbReference type="SFLD" id="SFLDS00003">
    <property type="entry name" value="Haloacid_Dehalogenase"/>
    <property type="match status" value="1"/>
</dbReference>
<dbReference type="VEuPathDB" id="AmoebaDB:EHI5A_033270"/>
<dbReference type="InterPro" id="IPR059000">
    <property type="entry name" value="ATPase_P-type_domA"/>
</dbReference>
<dbReference type="InterPro" id="IPR036412">
    <property type="entry name" value="HAD-like_sf"/>
</dbReference>
<keyword evidence="9 17" id="KW-0460">Magnesium</keyword>
<feature type="binding site" evidence="16">
    <location>
        <position position="397"/>
    </location>
    <ligand>
        <name>ATP</name>
        <dbReference type="ChEBI" id="CHEBI:30616"/>
    </ligand>
</feature>
<keyword evidence="13 18" id="KW-0472">Membrane</keyword>
<feature type="binding site" evidence="17">
    <location>
        <position position="761"/>
    </location>
    <ligand>
        <name>Mg(2+)</name>
        <dbReference type="ChEBI" id="CHEBI:18420"/>
    </ligand>
</feature>
<keyword evidence="8 16" id="KW-0067">ATP-binding</keyword>
<evidence type="ECO:0000259" key="21">
    <source>
        <dbReference type="Pfam" id="PF16212"/>
    </source>
</evidence>
<dbReference type="SUPFAM" id="SSF81653">
    <property type="entry name" value="Calcium ATPase, transduction domain A"/>
    <property type="match status" value="1"/>
</dbReference>
<feature type="binding site" evidence="16">
    <location>
        <position position="765"/>
    </location>
    <ligand>
        <name>ATP</name>
        <dbReference type="ChEBI" id="CHEBI:30616"/>
    </ligand>
</feature>
<dbReference type="VEuPathDB" id="AmoebaDB:EHI8A_013240"/>
<evidence type="ECO:0000256" key="9">
    <source>
        <dbReference type="ARBA" id="ARBA00022842"/>
    </source>
</evidence>
<dbReference type="Pfam" id="PF13246">
    <property type="entry name" value="Cation_ATPase"/>
    <property type="match status" value="1"/>
</dbReference>
<feature type="binding site" evidence="17">
    <location>
        <position position="397"/>
    </location>
    <ligand>
        <name>Mg(2+)</name>
        <dbReference type="ChEBI" id="CHEBI:18420"/>
    </ligand>
</feature>
<dbReference type="GO" id="GO:0140326">
    <property type="term" value="F:ATPase-coupled intramembrane lipid transporter activity"/>
    <property type="evidence" value="ECO:0007669"/>
    <property type="project" value="UniProtKB-EC"/>
</dbReference>
<dbReference type="GO" id="GO:0016887">
    <property type="term" value="F:ATP hydrolysis activity"/>
    <property type="evidence" value="ECO:0007669"/>
    <property type="project" value="InterPro"/>
</dbReference>
<dbReference type="Gene3D" id="3.40.50.1000">
    <property type="entry name" value="HAD superfamily/HAD-like"/>
    <property type="match status" value="1"/>
</dbReference>
<dbReference type="Gene3D" id="3.40.1110.10">
    <property type="entry name" value="Calcium-transporting ATPase, cytoplasmic domain N"/>
    <property type="match status" value="1"/>
</dbReference>
<feature type="binding site" evidence="16">
    <location>
        <position position="655"/>
    </location>
    <ligand>
        <name>ATP</name>
        <dbReference type="ChEBI" id="CHEBI:30616"/>
    </ligand>
</feature>
<dbReference type="Pfam" id="PF16212">
    <property type="entry name" value="PhoLip_ATPase_C"/>
    <property type="match status" value="1"/>
</dbReference>
<dbReference type="InterPro" id="IPR008250">
    <property type="entry name" value="ATPase_P-typ_transduc_dom_A_sf"/>
</dbReference>
<evidence type="ECO:0000256" key="7">
    <source>
        <dbReference type="ARBA" id="ARBA00022741"/>
    </source>
</evidence>
<dbReference type="Gene3D" id="2.70.150.10">
    <property type="entry name" value="Calcium-transporting ATPase, cytoplasmic transduction domain A"/>
    <property type="match status" value="1"/>
</dbReference>
<comment type="cofactor">
    <cofactor evidence="1 17">
        <name>Mg(2+)</name>
        <dbReference type="ChEBI" id="CHEBI:18420"/>
    </cofactor>
</comment>
<dbReference type="NCBIfam" id="TIGR01652">
    <property type="entry name" value="ATPase-Plipid"/>
    <property type="match status" value="1"/>
</dbReference>
<feature type="binding site" evidence="16">
    <location>
        <position position="523"/>
    </location>
    <ligand>
        <name>ATP</name>
        <dbReference type="ChEBI" id="CHEBI:30616"/>
    </ligand>
</feature>
<dbReference type="InterPro" id="IPR001757">
    <property type="entry name" value="P_typ_ATPase"/>
</dbReference>
<dbReference type="GO" id="GO:0005802">
    <property type="term" value="C:trans-Golgi network"/>
    <property type="evidence" value="ECO:0007669"/>
    <property type="project" value="TreeGrafter"/>
</dbReference>
<evidence type="ECO:0000256" key="2">
    <source>
        <dbReference type="ARBA" id="ARBA00004127"/>
    </source>
</evidence>
<dbReference type="InterPro" id="IPR023298">
    <property type="entry name" value="ATPase_P-typ_TM_dom_sf"/>
</dbReference>
<dbReference type="GO" id="GO:0006890">
    <property type="term" value="P:retrograde vesicle-mediated transport, Golgi to endoplasmic reticulum"/>
    <property type="evidence" value="ECO:0007669"/>
    <property type="project" value="TreeGrafter"/>
</dbReference>
<feature type="binding site" evidence="16">
    <location>
        <position position="482"/>
    </location>
    <ligand>
        <name>ATP</name>
        <dbReference type="ChEBI" id="CHEBI:30616"/>
    </ligand>
</feature>
<evidence type="ECO:0000256" key="10">
    <source>
        <dbReference type="ARBA" id="ARBA00022967"/>
    </source>
</evidence>
<evidence type="ECO:0000259" key="19">
    <source>
        <dbReference type="Pfam" id="PF00122"/>
    </source>
</evidence>
<dbReference type="InterPro" id="IPR018303">
    <property type="entry name" value="ATPase_P-typ_P_site"/>
</dbReference>
<dbReference type="VEuPathDB" id="AmoebaDB:EHI7A_017640"/>
<feature type="binding site" evidence="16">
    <location>
        <position position="764"/>
    </location>
    <ligand>
        <name>ATP</name>
        <dbReference type="ChEBI" id="CHEBI:30616"/>
    </ligand>
</feature>
<keyword evidence="10 18" id="KW-1278">Translocase</keyword>
<dbReference type="InterPro" id="IPR032630">
    <property type="entry name" value="P_typ_ATPase_c"/>
</dbReference>
<feature type="transmembrane region" description="Helical" evidence="18">
    <location>
        <begin position="846"/>
        <end position="870"/>
    </location>
</feature>
<dbReference type="GO" id="GO:0005886">
    <property type="term" value="C:plasma membrane"/>
    <property type="evidence" value="ECO:0007669"/>
    <property type="project" value="TreeGrafter"/>
</dbReference>
<feature type="binding site" evidence="16">
    <location>
        <position position="742"/>
    </location>
    <ligand>
        <name>ATP</name>
        <dbReference type="ChEBI" id="CHEBI:30616"/>
    </ligand>
</feature>
<feature type="transmembrane region" description="Helical" evidence="18">
    <location>
        <begin position="107"/>
        <end position="126"/>
    </location>
</feature>
<evidence type="ECO:0000313" key="23">
    <source>
        <dbReference type="Proteomes" id="UP000078387"/>
    </source>
</evidence>
<comment type="catalytic activity">
    <reaction evidence="14 18">
        <text>ATP + H2O + phospholipidSide 1 = ADP + phosphate + phospholipidSide 2.</text>
        <dbReference type="EC" id="7.6.2.1"/>
    </reaction>
</comment>
<evidence type="ECO:0000256" key="4">
    <source>
        <dbReference type="ARBA" id="ARBA00022448"/>
    </source>
</evidence>